<evidence type="ECO:0000256" key="1">
    <source>
        <dbReference type="ARBA" id="ARBA00007198"/>
    </source>
</evidence>
<organism evidence="5 6">
    <name type="scientific">Pseudomonas fulva</name>
    <dbReference type="NCBI Taxonomy" id="47880"/>
    <lineage>
        <taxon>Bacteria</taxon>
        <taxon>Pseudomonadati</taxon>
        <taxon>Pseudomonadota</taxon>
        <taxon>Gammaproteobacteria</taxon>
        <taxon>Pseudomonadales</taxon>
        <taxon>Pseudomonadaceae</taxon>
        <taxon>Pseudomonas</taxon>
    </lineage>
</organism>
<dbReference type="Proteomes" id="UP000032068">
    <property type="component" value="Unassembled WGS sequence"/>
</dbReference>
<dbReference type="InterPro" id="IPR006660">
    <property type="entry name" value="Arsenate_reductase-like"/>
</dbReference>
<accession>A0A0D0L8C1</accession>
<comment type="similarity">
    <text evidence="1 3 4">Belongs to the ArsC family.</text>
</comment>
<evidence type="ECO:0000256" key="2">
    <source>
        <dbReference type="ARBA" id="ARBA00023002"/>
    </source>
</evidence>
<dbReference type="CDD" id="cd03034">
    <property type="entry name" value="ArsC_ArsC"/>
    <property type="match status" value="1"/>
</dbReference>
<sequence length="117" mass="13003">MTDLTLYHNPRCSKSRGALQLLEERGVQPTVLLYLDTPPSATQLRDVLAKLGIPARQLLRSGEDEYRELNLADETLSEAQLLEAMAAHPRLIERPILIAGDRAVIGRPPENVLDLLP</sequence>
<gene>
    <name evidence="5" type="ORF">RU08_00785</name>
</gene>
<dbReference type="EC" id="1.20.4.1" evidence="4"/>
<evidence type="ECO:0000256" key="3">
    <source>
        <dbReference type="PROSITE-ProRule" id="PRU01282"/>
    </source>
</evidence>
<reference evidence="5 6" key="1">
    <citation type="submission" date="2014-12" db="EMBL/GenBank/DDBJ databases">
        <title>16Stimator: statistical estimation of ribosomal gene copy numbers from draft genome assemblies.</title>
        <authorList>
            <person name="Perisin M.A."/>
            <person name="Vetter M."/>
            <person name="Gilbert J.A."/>
            <person name="Bergelson J."/>
        </authorList>
    </citation>
    <scope>NUCLEOTIDE SEQUENCE [LARGE SCALE GENOMIC DNA]</scope>
    <source>
        <strain evidence="5 6">MEJ086</strain>
    </source>
</reference>
<dbReference type="GO" id="GO:0008794">
    <property type="term" value="F:arsenate reductase (glutaredoxin) activity"/>
    <property type="evidence" value="ECO:0007669"/>
    <property type="project" value="UniProtKB-UniRule"/>
</dbReference>
<evidence type="ECO:0000313" key="6">
    <source>
        <dbReference type="Proteomes" id="UP000032068"/>
    </source>
</evidence>
<dbReference type="RefSeq" id="WP_042551885.1">
    <property type="nucleotide sequence ID" value="NZ_JXQW01000002.1"/>
</dbReference>
<evidence type="ECO:0000256" key="4">
    <source>
        <dbReference type="RuleBase" id="RU362029"/>
    </source>
</evidence>
<dbReference type="Pfam" id="PF03960">
    <property type="entry name" value="ArsC"/>
    <property type="match status" value="1"/>
</dbReference>
<evidence type="ECO:0000313" key="5">
    <source>
        <dbReference type="EMBL" id="KIQ06286.1"/>
    </source>
</evidence>
<dbReference type="InterPro" id="IPR006659">
    <property type="entry name" value="Arsenate_reductase"/>
</dbReference>
<comment type="caution">
    <text evidence="5">The sequence shown here is derived from an EMBL/GenBank/DDBJ whole genome shotgun (WGS) entry which is preliminary data.</text>
</comment>
<dbReference type="Gene3D" id="3.40.30.10">
    <property type="entry name" value="Glutaredoxin"/>
    <property type="match status" value="1"/>
</dbReference>
<comment type="catalytic activity">
    <reaction evidence="4">
        <text>[glutaredoxin]-dithiol + arsenate + glutathione + H(+) = glutathionyl-S-S-[glutaredoxin] + arsenite + H2O</text>
        <dbReference type="Rhea" id="RHEA:22016"/>
        <dbReference type="Rhea" id="RHEA-COMP:10729"/>
        <dbReference type="Rhea" id="RHEA-COMP:17668"/>
        <dbReference type="ChEBI" id="CHEBI:15377"/>
        <dbReference type="ChEBI" id="CHEBI:15378"/>
        <dbReference type="ChEBI" id="CHEBI:29242"/>
        <dbReference type="ChEBI" id="CHEBI:29950"/>
        <dbReference type="ChEBI" id="CHEBI:48597"/>
        <dbReference type="ChEBI" id="CHEBI:57925"/>
        <dbReference type="ChEBI" id="CHEBI:146199"/>
        <dbReference type="EC" id="1.20.4.1"/>
    </reaction>
</comment>
<dbReference type="AlphaFoldDB" id="A0A0D0L8C1"/>
<dbReference type="EMBL" id="JXQW01000002">
    <property type="protein sequence ID" value="KIQ06286.1"/>
    <property type="molecule type" value="Genomic_DNA"/>
</dbReference>
<keyword evidence="2 4" id="KW-0560">Oxidoreductase</keyword>
<name>A0A0D0L8C1_9PSED</name>
<protein>
    <recommendedName>
        <fullName evidence="4">Arsenate reductase</fullName>
        <ecNumber evidence="4">1.20.4.1</ecNumber>
    </recommendedName>
</protein>
<proteinExistence type="inferred from homology"/>
<dbReference type="PROSITE" id="PS51353">
    <property type="entry name" value="ARSC"/>
    <property type="match status" value="1"/>
</dbReference>
<dbReference type="NCBIfam" id="TIGR00014">
    <property type="entry name" value="arsC"/>
    <property type="match status" value="1"/>
</dbReference>
<dbReference type="PANTHER" id="PTHR30041">
    <property type="entry name" value="ARSENATE REDUCTASE"/>
    <property type="match status" value="1"/>
</dbReference>
<dbReference type="OrthoDB" id="9790554at2"/>
<dbReference type="InterPro" id="IPR036249">
    <property type="entry name" value="Thioredoxin-like_sf"/>
</dbReference>
<dbReference type="SUPFAM" id="SSF52833">
    <property type="entry name" value="Thioredoxin-like"/>
    <property type="match status" value="1"/>
</dbReference>
<dbReference type="PANTHER" id="PTHR30041:SF4">
    <property type="entry name" value="ARSENATE REDUCTASE"/>
    <property type="match status" value="1"/>
</dbReference>